<keyword evidence="2" id="KW-1185">Reference proteome</keyword>
<dbReference type="SUPFAM" id="SSF48452">
    <property type="entry name" value="TPR-like"/>
    <property type="match status" value="1"/>
</dbReference>
<evidence type="ECO:0000313" key="2">
    <source>
        <dbReference type="Proteomes" id="UP000235916"/>
    </source>
</evidence>
<sequence>MSGASRSPSGKRAAGAARAPAAAGEVIKNRLLTRIEAEIAAATNQTQSACARARRALLLARHGRMEQARSELTGLHQLAFQHPHPELGAWLHFAEGLMSYYTDFSSSSHEKIARAQQIARAAGLADLEALCAAWLSQLAYVRHAEDEMLAQAALCDRLAAADDHGARYRLCMTLGLAHQHANLNTEALAWYSLARRHALSDGDDASLSALMYNMAEMRTAQARRASLSEAVKAGEGLLLGADSIKHYDAAMGGSVMPDLTPLLRAQILVVEGQFAQALELYEAHLPQAMANGLARLGSSLLADLAWCRVNLGQPERALMQARESEFELDAHCDVDDRAATHSRLSQVYAALGQAEVAAQQASLAASEWREFAAHQAQLAARLKALALQPR</sequence>
<dbReference type="AlphaFoldDB" id="A0A2N8KY88"/>
<evidence type="ECO:0008006" key="3">
    <source>
        <dbReference type="Google" id="ProtNLM"/>
    </source>
</evidence>
<dbReference type="OrthoDB" id="9148153at2"/>
<name>A0A2N8KY88_9BURK</name>
<dbReference type="Proteomes" id="UP000235916">
    <property type="component" value="Unassembled WGS sequence"/>
</dbReference>
<accession>A0A2N8KY88</accession>
<reference evidence="1 2" key="1">
    <citation type="submission" date="2018-01" db="EMBL/GenBank/DDBJ databases">
        <title>Draft genome sequence of Paucibacter aquatile CR182 isolated from freshwater of the Nakdong River.</title>
        <authorList>
            <person name="Choi A."/>
            <person name="Chung E.J."/>
        </authorList>
    </citation>
    <scope>NUCLEOTIDE SEQUENCE [LARGE SCALE GENOMIC DNA]</scope>
    <source>
        <strain evidence="1 2">CR182</strain>
    </source>
</reference>
<dbReference type="InterPro" id="IPR011990">
    <property type="entry name" value="TPR-like_helical_dom_sf"/>
</dbReference>
<protein>
    <recommendedName>
        <fullName evidence="3">MalT-like TPR region domain-containing protein</fullName>
    </recommendedName>
</protein>
<evidence type="ECO:0000313" key="1">
    <source>
        <dbReference type="EMBL" id="PND38362.1"/>
    </source>
</evidence>
<dbReference type="RefSeq" id="WP_102768281.1">
    <property type="nucleotide sequence ID" value="NZ_POSP01000003.1"/>
</dbReference>
<organism evidence="1 2">
    <name type="scientific">Kinneretia aquatilis</name>
    <dbReference type="NCBI Taxonomy" id="2070761"/>
    <lineage>
        <taxon>Bacteria</taxon>
        <taxon>Pseudomonadati</taxon>
        <taxon>Pseudomonadota</taxon>
        <taxon>Betaproteobacteria</taxon>
        <taxon>Burkholderiales</taxon>
        <taxon>Sphaerotilaceae</taxon>
        <taxon>Roseateles</taxon>
    </lineage>
</organism>
<comment type="caution">
    <text evidence="1">The sequence shown here is derived from an EMBL/GenBank/DDBJ whole genome shotgun (WGS) entry which is preliminary data.</text>
</comment>
<dbReference type="EMBL" id="POSP01000003">
    <property type="protein sequence ID" value="PND38362.1"/>
    <property type="molecule type" value="Genomic_DNA"/>
</dbReference>
<proteinExistence type="predicted"/>
<gene>
    <name evidence="1" type="ORF">C1O66_13060</name>
</gene>